<feature type="transmembrane region" description="Helical" evidence="7">
    <location>
        <begin position="13"/>
        <end position="31"/>
    </location>
</feature>
<dbReference type="PANTHER" id="PTHR30619">
    <property type="entry name" value="DNA INTERNALIZATION/COMPETENCE PROTEIN COMEC/REC2"/>
    <property type="match status" value="1"/>
</dbReference>
<feature type="transmembrane region" description="Helical" evidence="7">
    <location>
        <begin position="238"/>
        <end position="260"/>
    </location>
</feature>
<evidence type="ECO:0000256" key="4">
    <source>
        <dbReference type="ARBA" id="ARBA00022989"/>
    </source>
</evidence>
<comment type="caution">
    <text evidence="10">The sequence shown here is derived from an EMBL/GenBank/DDBJ whole genome shotgun (WGS) entry which is preliminary data.</text>
</comment>
<feature type="transmembrane region" description="Helical" evidence="7">
    <location>
        <begin position="425"/>
        <end position="444"/>
    </location>
</feature>
<dbReference type="InterPro" id="IPR004477">
    <property type="entry name" value="ComEC_N"/>
</dbReference>
<feature type="transmembrane region" description="Helical" evidence="7">
    <location>
        <begin position="266"/>
        <end position="282"/>
    </location>
</feature>
<name>A0A367ZRV8_9BACT</name>
<evidence type="ECO:0000256" key="5">
    <source>
        <dbReference type="ARBA" id="ARBA00023136"/>
    </source>
</evidence>
<organism evidence="10 11">
    <name type="scientific">Candidatus Ozemobacter sibiricus</name>
    <dbReference type="NCBI Taxonomy" id="2268124"/>
    <lineage>
        <taxon>Bacteria</taxon>
        <taxon>Candidatus Ozemobacteria</taxon>
        <taxon>Candidatus Ozemobacterales</taxon>
        <taxon>Candidatus Ozemobacteraceae</taxon>
        <taxon>Candidatus Ozemobacter</taxon>
    </lineage>
</organism>
<keyword evidence="5 7" id="KW-0472">Membrane</keyword>
<dbReference type="EMBL" id="QOQW01000004">
    <property type="protein sequence ID" value="RCK80875.1"/>
    <property type="molecule type" value="Genomic_DNA"/>
</dbReference>
<feature type="region of interest" description="Disordered" evidence="6">
    <location>
        <begin position="523"/>
        <end position="563"/>
    </location>
</feature>
<evidence type="ECO:0000259" key="9">
    <source>
        <dbReference type="Pfam" id="PF13567"/>
    </source>
</evidence>
<feature type="transmembrane region" description="Helical" evidence="7">
    <location>
        <begin position="38"/>
        <end position="55"/>
    </location>
</feature>
<keyword evidence="4 7" id="KW-1133">Transmembrane helix</keyword>
<protein>
    <submittedName>
        <fullName evidence="10">Competence protein</fullName>
    </submittedName>
</protein>
<sequence>MPRLPADASRPEILPLFVALFVLGTQAGLAWEGSWGPLFVAMVGAGLGLSLLLRLRGWGAWAPLVLLAVGVGGLNGAWRAPRAVPLEAVQRFDRSAAVLEGVFVDEFRFLKRGGLSFVMEQARLHVASQAVELPGRVRCQVQSDEIRPEPGQWYQASGTFLAPEGRDLPLFRCEEIAPVGTMVAPGRWLGWLQQMMRERVATLMPPRQQTVMLAFLLGDSSTLAPADRRLFRVTGVSHLMAVSGQHVLVLACSLAAVLTWIGVPPLSRAGLVLAALLVYGGLTVGQPSVWRAIAMYLAAVTAVHLEASPGPVRPVALTALILLLLRPGWLLHIGFLLSFAAVLGIVLGRRAIEKPLVRWGVPVPLARYLAVSVAANLGTAPLVARHYGTVSLASFVANPLLVWMFAIILPVGMALPLLGAFLESTGLLVASGLALILDLFFWVLERCAALPLAQIEVGEIPGTAVAVLYAAMLVFLTPRTFWGSHDESGAAADEGGASRAVSVGKDGAAVAAWSGRAWVEPGARPGLRATDGLERQPGGHVAAGDGRVARPSPASPPEEAVPNPFDIPDLVEAIDQQLAVFPKRSLKGGGHLEAITFPVRQLTVEGQTLFHRLDDLGAEVLCQQPDRLLQAQIYALALLGGELMARVVPRLRPVPTPAELTPKTKVRNRYLAMAMLADAFFHSPLPARTDEPRVVQAVAEAQAVFLAGRRRLYRYLTHRTPADVADFLDGRQQVLAWLRATGDLAPSLEPRRSSSGPVPPPR</sequence>
<feature type="compositionally biased region" description="Low complexity" evidence="6">
    <location>
        <begin position="549"/>
        <end position="562"/>
    </location>
</feature>
<feature type="transmembrane region" description="Helical" evidence="7">
    <location>
        <begin position="61"/>
        <end position="78"/>
    </location>
</feature>
<feature type="transmembrane region" description="Helical" evidence="7">
    <location>
        <begin position="400"/>
        <end position="418"/>
    </location>
</feature>
<dbReference type="PANTHER" id="PTHR30619:SF1">
    <property type="entry name" value="RECOMBINATION PROTEIN 2"/>
    <property type="match status" value="1"/>
</dbReference>
<dbReference type="NCBIfam" id="TIGR00360">
    <property type="entry name" value="ComEC_N-term"/>
    <property type="match status" value="1"/>
</dbReference>
<dbReference type="Proteomes" id="UP000252355">
    <property type="component" value="Unassembled WGS sequence"/>
</dbReference>
<evidence type="ECO:0000256" key="3">
    <source>
        <dbReference type="ARBA" id="ARBA00022692"/>
    </source>
</evidence>
<evidence type="ECO:0000256" key="7">
    <source>
        <dbReference type="SAM" id="Phobius"/>
    </source>
</evidence>
<comment type="subcellular location">
    <subcellularLocation>
        <location evidence="1">Cell membrane</location>
        <topology evidence="1">Multi-pass membrane protein</topology>
    </subcellularLocation>
</comment>
<evidence type="ECO:0000313" key="11">
    <source>
        <dbReference type="Proteomes" id="UP000252355"/>
    </source>
</evidence>
<dbReference type="InterPro" id="IPR025405">
    <property type="entry name" value="DUF4131"/>
</dbReference>
<feature type="domain" description="ComEC/Rec2-related protein" evidence="8">
    <location>
        <begin position="216"/>
        <end position="477"/>
    </location>
</feature>
<keyword evidence="2" id="KW-1003">Cell membrane</keyword>
<dbReference type="Pfam" id="PF03772">
    <property type="entry name" value="Competence"/>
    <property type="match status" value="1"/>
</dbReference>
<keyword evidence="3 7" id="KW-0812">Transmembrane</keyword>
<evidence type="ECO:0000256" key="1">
    <source>
        <dbReference type="ARBA" id="ARBA00004651"/>
    </source>
</evidence>
<gene>
    <name evidence="10" type="ORF">OZSIB_2763</name>
</gene>
<feature type="transmembrane region" description="Helical" evidence="7">
    <location>
        <begin position="327"/>
        <end position="347"/>
    </location>
</feature>
<evidence type="ECO:0000259" key="8">
    <source>
        <dbReference type="Pfam" id="PF03772"/>
    </source>
</evidence>
<proteinExistence type="predicted"/>
<dbReference type="Pfam" id="PF13567">
    <property type="entry name" value="DUF4131"/>
    <property type="match status" value="1"/>
</dbReference>
<evidence type="ECO:0000256" key="2">
    <source>
        <dbReference type="ARBA" id="ARBA00022475"/>
    </source>
</evidence>
<dbReference type="AlphaFoldDB" id="A0A367ZRV8"/>
<feature type="transmembrane region" description="Helical" evidence="7">
    <location>
        <begin position="368"/>
        <end position="388"/>
    </location>
</feature>
<reference evidence="10 11" key="1">
    <citation type="submission" date="2018-05" db="EMBL/GenBank/DDBJ databases">
        <title>A metagenomic window into the 2 km-deep terrestrial subsurface aquifer revealed taxonomically and functionally diverse microbial community comprising novel uncultured bacterial lineages.</title>
        <authorList>
            <person name="Kadnikov V.V."/>
            <person name="Mardanov A.V."/>
            <person name="Beletsky A.V."/>
            <person name="Banks D."/>
            <person name="Pimenov N.V."/>
            <person name="Frank Y.A."/>
            <person name="Karnachuk O.V."/>
            <person name="Ravin N.V."/>
        </authorList>
    </citation>
    <scope>NUCLEOTIDE SEQUENCE [LARGE SCALE GENOMIC DNA]</scope>
    <source>
        <strain evidence="10">BY5</strain>
    </source>
</reference>
<accession>A0A367ZRV8</accession>
<dbReference type="GO" id="GO:0005886">
    <property type="term" value="C:plasma membrane"/>
    <property type="evidence" value="ECO:0007669"/>
    <property type="project" value="UniProtKB-SubCell"/>
</dbReference>
<feature type="domain" description="DUF4131" evidence="9">
    <location>
        <begin position="35"/>
        <end position="166"/>
    </location>
</feature>
<evidence type="ECO:0000256" key="6">
    <source>
        <dbReference type="SAM" id="MobiDB-lite"/>
    </source>
</evidence>
<evidence type="ECO:0000313" key="10">
    <source>
        <dbReference type="EMBL" id="RCK80875.1"/>
    </source>
</evidence>
<dbReference type="InterPro" id="IPR052159">
    <property type="entry name" value="Competence_DNA_uptake"/>
</dbReference>